<feature type="transmembrane region" description="Helical" evidence="1">
    <location>
        <begin position="80"/>
        <end position="101"/>
    </location>
</feature>
<reference evidence="2 3" key="1">
    <citation type="journal article" date="2019" name="Gigascience">
        <title>Whole-genome sequence of the oriental lung fluke Paragonimus westermani.</title>
        <authorList>
            <person name="Oey H."/>
            <person name="Zakrzewski M."/>
            <person name="Narain K."/>
            <person name="Devi K.R."/>
            <person name="Agatsuma T."/>
            <person name="Nawaratna S."/>
            <person name="Gobert G.N."/>
            <person name="Jones M.K."/>
            <person name="Ragan M.A."/>
            <person name="McManus D.P."/>
            <person name="Krause L."/>
        </authorList>
    </citation>
    <scope>NUCLEOTIDE SEQUENCE [LARGE SCALE GENOMIC DNA]</scope>
    <source>
        <strain evidence="2 3">IND2009</strain>
    </source>
</reference>
<feature type="non-terminal residue" evidence="2">
    <location>
        <position position="137"/>
    </location>
</feature>
<feature type="transmembrane region" description="Helical" evidence="1">
    <location>
        <begin position="107"/>
        <end position="130"/>
    </location>
</feature>
<keyword evidence="1" id="KW-0812">Transmembrane</keyword>
<proteinExistence type="predicted"/>
<evidence type="ECO:0000313" key="2">
    <source>
        <dbReference type="EMBL" id="KAA3671240.1"/>
    </source>
</evidence>
<gene>
    <name evidence="2" type="ORF">DEA37_0000543</name>
</gene>
<keyword evidence="1" id="KW-1133">Transmembrane helix</keyword>
<organism evidence="2 3">
    <name type="scientific">Paragonimus westermani</name>
    <dbReference type="NCBI Taxonomy" id="34504"/>
    <lineage>
        <taxon>Eukaryota</taxon>
        <taxon>Metazoa</taxon>
        <taxon>Spiralia</taxon>
        <taxon>Lophotrochozoa</taxon>
        <taxon>Platyhelminthes</taxon>
        <taxon>Trematoda</taxon>
        <taxon>Digenea</taxon>
        <taxon>Plagiorchiida</taxon>
        <taxon>Troglotremata</taxon>
        <taxon>Troglotrematidae</taxon>
        <taxon>Paragonimus</taxon>
    </lineage>
</organism>
<dbReference type="EMBL" id="QNGE01006923">
    <property type="protein sequence ID" value="KAA3671240.1"/>
    <property type="molecule type" value="Genomic_DNA"/>
</dbReference>
<evidence type="ECO:0000313" key="3">
    <source>
        <dbReference type="Proteomes" id="UP000324629"/>
    </source>
</evidence>
<sequence>MTKDYELCCSISWISPGYSFNFQLGSAYSILPSAVLLFAPLDHIFENATAAVKSQYMSTVVNLADKEAATAYYKLIRPMVYVFFIHQSVILTNIFLVMLGTCCRSVFLTHLSMGFMVLITITEAIGYGIYYTNIRKW</sequence>
<keyword evidence="3" id="KW-1185">Reference proteome</keyword>
<protein>
    <submittedName>
        <fullName evidence="2">Uncharacterized protein</fullName>
    </submittedName>
</protein>
<comment type="caution">
    <text evidence="2">The sequence shown here is derived from an EMBL/GenBank/DDBJ whole genome shotgun (WGS) entry which is preliminary data.</text>
</comment>
<evidence type="ECO:0000256" key="1">
    <source>
        <dbReference type="SAM" id="Phobius"/>
    </source>
</evidence>
<accession>A0A5J4N767</accession>
<dbReference type="Proteomes" id="UP000324629">
    <property type="component" value="Unassembled WGS sequence"/>
</dbReference>
<dbReference type="AlphaFoldDB" id="A0A5J4N767"/>
<keyword evidence="1" id="KW-0472">Membrane</keyword>
<name>A0A5J4N767_9TREM</name>